<feature type="transmembrane region" description="Helical" evidence="5">
    <location>
        <begin position="275"/>
        <end position="296"/>
    </location>
</feature>
<dbReference type="PANTHER" id="PTHR23521:SF3">
    <property type="entry name" value="MFS TRANSPORTER"/>
    <property type="match status" value="1"/>
</dbReference>
<dbReference type="STRING" id="709986.Deima_2745"/>
<evidence type="ECO:0000259" key="6">
    <source>
        <dbReference type="PROSITE" id="PS50850"/>
    </source>
</evidence>
<feature type="transmembrane region" description="Helical" evidence="5">
    <location>
        <begin position="242"/>
        <end position="266"/>
    </location>
</feature>
<dbReference type="InterPro" id="IPR036259">
    <property type="entry name" value="MFS_trans_sf"/>
</dbReference>
<gene>
    <name evidence="7" type="ordered locus">Deima_2745</name>
</gene>
<keyword evidence="2 5" id="KW-1133">Transmembrane helix</keyword>
<evidence type="ECO:0000256" key="3">
    <source>
        <dbReference type="ARBA" id="ARBA00023136"/>
    </source>
</evidence>
<dbReference type="PROSITE" id="PS50850">
    <property type="entry name" value="MFS"/>
    <property type="match status" value="1"/>
</dbReference>
<dbReference type="GO" id="GO:0005886">
    <property type="term" value="C:plasma membrane"/>
    <property type="evidence" value="ECO:0007669"/>
    <property type="project" value="TreeGrafter"/>
</dbReference>
<evidence type="ECO:0000313" key="8">
    <source>
        <dbReference type="Proteomes" id="UP000008635"/>
    </source>
</evidence>
<dbReference type="EMBL" id="CP002454">
    <property type="protein sequence ID" value="ADV68374.1"/>
    <property type="molecule type" value="Genomic_DNA"/>
</dbReference>
<dbReference type="GO" id="GO:0022857">
    <property type="term" value="F:transmembrane transporter activity"/>
    <property type="evidence" value="ECO:0007669"/>
    <property type="project" value="InterPro"/>
</dbReference>
<organism evidence="7 8">
    <name type="scientific">Deinococcus maricopensis (strain DSM 21211 / LMG 22137 / NRRL B-23946 / LB-34)</name>
    <dbReference type="NCBI Taxonomy" id="709986"/>
    <lineage>
        <taxon>Bacteria</taxon>
        <taxon>Thermotogati</taxon>
        <taxon>Deinococcota</taxon>
        <taxon>Deinococci</taxon>
        <taxon>Deinococcales</taxon>
        <taxon>Deinococcaceae</taxon>
        <taxon>Deinococcus</taxon>
    </lineage>
</organism>
<evidence type="ECO:0000256" key="4">
    <source>
        <dbReference type="SAM" id="MobiDB-lite"/>
    </source>
</evidence>
<feature type="transmembrane region" description="Helical" evidence="5">
    <location>
        <begin position="46"/>
        <end position="71"/>
    </location>
</feature>
<feature type="transmembrane region" description="Helical" evidence="5">
    <location>
        <begin position="101"/>
        <end position="120"/>
    </location>
</feature>
<sequence precursor="true">MLTPMSPAASALARLALAIVLTLSPWFSAAAILPHLRAQHALGDAASAWLTVAVQLGFVLGATLSAGLSLADRVAPRTLILLGALGAAACNALLLSDHTAVLFTARALTGAALALVYPPALKAMTAWYATRGRGFALGTLVGALTLGGAIPHLVNALGGADARTVILATTVMAAAGGLLAARTPEGPHRTPGAPVTARDALSALRPRAVRLATLGYLAHMWELYAMWAWFGVYLRETRHLTAGAAALATFAVIGVGAFGCVVGGVLADRWGRARLITLSLALSGGSALSLAALTAAHAPTTLILIVALIWGFWIIADSAQYSALVGEHAPPRSSARPSPPRWPSASCSPPSPSPSHRCCAPNSAGPSRSRCSASARSSGCPPCAP</sequence>
<evidence type="ECO:0000256" key="1">
    <source>
        <dbReference type="ARBA" id="ARBA00022692"/>
    </source>
</evidence>
<proteinExistence type="predicted"/>
<keyword evidence="3 5" id="KW-0472">Membrane</keyword>
<reference evidence="7 8" key="1">
    <citation type="journal article" date="2011" name="Stand. Genomic Sci.">
        <title>Complete genome sequence of Deinococcus maricopensis type strain (LB-34).</title>
        <authorList>
            <person name="Pukall R."/>
            <person name="Zeytun A."/>
            <person name="Lucas S."/>
            <person name="Lapidus A."/>
            <person name="Hammon N."/>
            <person name="Deshpande S."/>
            <person name="Nolan M."/>
            <person name="Cheng J.F."/>
            <person name="Pitluck S."/>
            <person name="Liolios K."/>
            <person name="Pagani I."/>
            <person name="Mikhailova N."/>
            <person name="Ivanova N."/>
            <person name="Mavromatis K."/>
            <person name="Pati A."/>
            <person name="Tapia R."/>
            <person name="Han C."/>
            <person name="Goodwin L."/>
            <person name="Chen A."/>
            <person name="Palaniappan K."/>
            <person name="Land M."/>
            <person name="Hauser L."/>
            <person name="Chang Y.J."/>
            <person name="Jeffries C.D."/>
            <person name="Brambilla E.M."/>
            <person name="Rohde M."/>
            <person name="Goker M."/>
            <person name="Detter J.C."/>
            <person name="Woyke T."/>
            <person name="Bristow J."/>
            <person name="Eisen J.A."/>
            <person name="Markowitz V."/>
            <person name="Hugenholtz P."/>
            <person name="Kyrpides N.C."/>
            <person name="Klenk H.P."/>
        </authorList>
    </citation>
    <scope>NUCLEOTIDE SEQUENCE [LARGE SCALE GENOMIC DNA]</scope>
    <source>
        <strain evidence="8">DSM 21211 / LMG 22137 / NRRL B-23946 / LB-34</strain>
    </source>
</reference>
<feature type="transmembrane region" description="Helical" evidence="5">
    <location>
        <begin position="162"/>
        <end position="181"/>
    </location>
</feature>
<dbReference type="AlphaFoldDB" id="E8UBD5"/>
<keyword evidence="1 5" id="KW-0812">Transmembrane</keyword>
<reference evidence="8" key="2">
    <citation type="submission" date="2011-01" db="EMBL/GenBank/DDBJ databases">
        <title>The complete genome of Deinococcus maricopensis DSM 21211.</title>
        <authorList>
            <consortium name="US DOE Joint Genome Institute (JGI-PGF)"/>
            <person name="Lucas S."/>
            <person name="Copeland A."/>
            <person name="Lapidus A."/>
            <person name="Goodwin L."/>
            <person name="Pitluck S."/>
            <person name="Kyrpides N."/>
            <person name="Mavromatis K."/>
            <person name="Pagani I."/>
            <person name="Ivanova N."/>
            <person name="Ovchinnikova G."/>
            <person name="Zeytun A."/>
            <person name="Detter J.C."/>
            <person name="Han C."/>
            <person name="Land M."/>
            <person name="Hauser L."/>
            <person name="Markowitz V."/>
            <person name="Cheng J.-F."/>
            <person name="Hugenholtz P."/>
            <person name="Woyke T."/>
            <person name="Wu D."/>
            <person name="Pukall R."/>
            <person name="Gehrich-Schroeter G."/>
            <person name="Brambilla E."/>
            <person name="Klenk H.-P."/>
            <person name="Eisen J.A."/>
        </authorList>
    </citation>
    <scope>NUCLEOTIDE SEQUENCE [LARGE SCALE GENOMIC DNA]</scope>
    <source>
        <strain evidence="8">DSM 21211 / LMG 22137 / NRRL B-23946 / LB-34</strain>
    </source>
</reference>
<evidence type="ECO:0000313" key="7">
    <source>
        <dbReference type="EMBL" id="ADV68374.1"/>
    </source>
</evidence>
<feature type="transmembrane region" description="Helical" evidence="5">
    <location>
        <begin position="132"/>
        <end position="150"/>
    </location>
</feature>
<protein>
    <submittedName>
        <fullName evidence="7">Major facilitator superfamily MFS_1</fullName>
    </submittedName>
</protein>
<feature type="transmembrane region" description="Helical" evidence="5">
    <location>
        <begin position="208"/>
        <end position="230"/>
    </location>
</feature>
<accession>E8UBD5</accession>
<dbReference type="InterPro" id="IPR020846">
    <property type="entry name" value="MFS_dom"/>
</dbReference>
<feature type="region of interest" description="Disordered" evidence="4">
    <location>
        <begin position="329"/>
        <end position="385"/>
    </location>
</feature>
<dbReference type="SUPFAM" id="SSF103473">
    <property type="entry name" value="MFS general substrate transporter"/>
    <property type="match status" value="1"/>
</dbReference>
<feature type="compositionally biased region" description="Low complexity" evidence="4">
    <location>
        <begin position="343"/>
        <end position="385"/>
    </location>
</feature>
<name>E8UBD5_DEIML</name>
<dbReference type="Pfam" id="PF07690">
    <property type="entry name" value="MFS_1"/>
    <property type="match status" value="1"/>
</dbReference>
<dbReference type="HOGENOM" id="CLU_056365_0_0_0"/>
<dbReference type="eggNOG" id="COG2271">
    <property type="taxonomic scope" value="Bacteria"/>
</dbReference>
<evidence type="ECO:0000256" key="5">
    <source>
        <dbReference type="SAM" id="Phobius"/>
    </source>
</evidence>
<feature type="transmembrane region" description="Helical" evidence="5">
    <location>
        <begin position="78"/>
        <end position="95"/>
    </location>
</feature>
<feature type="transmembrane region" description="Helical" evidence="5">
    <location>
        <begin position="302"/>
        <end position="324"/>
    </location>
</feature>
<dbReference type="InterPro" id="IPR011701">
    <property type="entry name" value="MFS"/>
</dbReference>
<keyword evidence="8" id="KW-1185">Reference proteome</keyword>
<dbReference type="KEGG" id="dmr:Deima_2745"/>
<dbReference type="OrthoDB" id="9781976at2"/>
<feature type="domain" description="Major facilitator superfamily (MFS) profile" evidence="6">
    <location>
        <begin position="2"/>
        <end position="385"/>
    </location>
</feature>
<dbReference type="PANTHER" id="PTHR23521">
    <property type="entry name" value="TRANSPORTER MFS SUPERFAMILY"/>
    <property type="match status" value="1"/>
</dbReference>
<dbReference type="Gene3D" id="1.20.1250.20">
    <property type="entry name" value="MFS general substrate transporter like domains"/>
    <property type="match status" value="2"/>
</dbReference>
<dbReference type="Proteomes" id="UP000008635">
    <property type="component" value="Chromosome"/>
</dbReference>
<evidence type="ECO:0000256" key="2">
    <source>
        <dbReference type="ARBA" id="ARBA00022989"/>
    </source>
</evidence>